<proteinExistence type="predicted"/>
<evidence type="ECO:0000313" key="2">
    <source>
        <dbReference type="Proteomes" id="UP000314294"/>
    </source>
</evidence>
<accession>A0A4Z2GFU1</accession>
<evidence type="ECO:0000313" key="1">
    <source>
        <dbReference type="EMBL" id="TNN52269.1"/>
    </source>
</evidence>
<comment type="caution">
    <text evidence="1">The sequence shown here is derived from an EMBL/GenBank/DDBJ whole genome shotgun (WGS) entry which is preliminary data.</text>
</comment>
<keyword evidence="2" id="KW-1185">Reference proteome</keyword>
<sequence>MGCSSPELGGTGGDDVIGAAEASSLTSCNCSSSFLRMSWSSSRSAYRCFSAWFSSRTTSPHSAARTFSRFASPSSWVSRSNSARY</sequence>
<protein>
    <submittedName>
        <fullName evidence="1">Uncharacterized protein</fullName>
    </submittedName>
</protein>
<organism evidence="1 2">
    <name type="scientific">Liparis tanakae</name>
    <name type="common">Tanaka's snailfish</name>
    <dbReference type="NCBI Taxonomy" id="230148"/>
    <lineage>
        <taxon>Eukaryota</taxon>
        <taxon>Metazoa</taxon>
        <taxon>Chordata</taxon>
        <taxon>Craniata</taxon>
        <taxon>Vertebrata</taxon>
        <taxon>Euteleostomi</taxon>
        <taxon>Actinopterygii</taxon>
        <taxon>Neopterygii</taxon>
        <taxon>Teleostei</taxon>
        <taxon>Neoteleostei</taxon>
        <taxon>Acanthomorphata</taxon>
        <taxon>Eupercaria</taxon>
        <taxon>Perciformes</taxon>
        <taxon>Cottioidei</taxon>
        <taxon>Cottales</taxon>
        <taxon>Liparidae</taxon>
        <taxon>Liparis</taxon>
    </lineage>
</organism>
<name>A0A4Z2GFU1_9TELE</name>
<reference evidence="1 2" key="1">
    <citation type="submission" date="2019-03" db="EMBL/GenBank/DDBJ databases">
        <title>First draft genome of Liparis tanakae, snailfish: a comprehensive survey of snailfish specific genes.</title>
        <authorList>
            <person name="Kim W."/>
            <person name="Song I."/>
            <person name="Jeong J.-H."/>
            <person name="Kim D."/>
            <person name="Kim S."/>
            <person name="Ryu S."/>
            <person name="Song J.Y."/>
            <person name="Lee S.K."/>
        </authorList>
    </citation>
    <scope>NUCLEOTIDE SEQUENCE [LARGE SCALE GENOMIC DNA]</scope>
    <source>
        <tissue evidence="1">Muscle</tissue>
    </source>
</reference>
<dbReference type="EMBL" id="SRLO01000552">
    <property type="protein sequence ID" value="TNN52269.1"/>
    <property type="molecule type" value="Genomic_DNA"/>
</dbReference>
<gene>
    <name evidence="1" type="ORF">EYF80_037496</name>
</gene>
<dbReference type="Proteomes" id="UP000314294">
    <property type="component" value="Unassembled WGS sequence"/>
</dbReference>
<dbReference type="AlphaFoldDB" id="A0A4Z2GFU1"/>